<proteinExistence type="predicted"/>
<name>M5EHE2_9FIRM</name>
<dbReference type="CDD" id="cd13585">
    <property type="entry name" value="PBP2_TMBP_like"/>
    <property type="match status" value="1"/>
</dbReference>
<protein>
    <recommendedName>
        <fullName evidence="3">Carbohydrate ABC transporter substrate-binding protein (CUT1 family)</fullName>
    </recommendedName>
</protein>
<dbReference type="SUPFAM" id="SSF53850">
    <property type="entry name" value="Periplasmic binding protein-like II"/>
    <property type="match status" value="1"/>
</dbReference>
<dbReference type="Gene3D" id="3.40.190.10">
    <property type="entry name" value="Periplasmic binding protein-like II"/>
    <property type="match status" value="2"/>
</dbReference>
<keyword evidence="2" id="KW-1185">Reference proteome</keyword>
<evidence type="ECO:0008006" key="3">
    <source>
        <dbReference type="Google" id="ProtNLM"/>
    </source>
</evidence>
<dbReference type="AlphaFoldDB" id="M5EHE2"/>
<dbReference type="Pfam" id="PF01547">
    <property type="entry name" value="SBP_bac_1"/>
    <property type="match status" value="1"/>
</dbReference>
<dbReference type="PANTHER" id="PTHR43649:SF12">
    <property type="entry name" value="DIACETYLCHITOBIOSE BINDING PROTEIN DASA"/>
    <property type="match status" value="1"/>
</dbReference>
<dbReference type="STRING" id="1293054.HSACCH_02395"/>
<gene>
    <name evidence="1" type="ORF">HSACCH_02395</name>
</gene>
<dbReference type="EMBL" id="CAUI01000023">
    <property type="protein sequence ID" value="CCU80885.1"/>
    <property type="molecule type" value="Genomic_DNA"/>
</dbReference>
<dbReference type="InParanoid" id="M5EHE2"/>
<dbReference type="OrthoDB" id="42940at2"/>
<dbReference type="PANTHER" id="PTHR43649">
    <property type="entry name" value="ARABINOSE-BINDING PROTEIN-RELATED"/>
    <property type="match status" value="1"/>
</dbReference>
<evidence type="ECO:0000313" key="1">
    <source>
        <dbReference type="EMBL" id="CCU80885.1"/>
    </source>
</evidence>
<dbReference type="InterPro" id="IPR006059">
    <property type="entry name" value="SBP"/>
</dbReference>
<dbReference type="RefSeq" id="WP_005490176.1">
    <property type="nucleotide sequence ID" value="NZ_CAUI01000023.1"/>
</dbReference>
<organism evidence="1 2">
    <name type="scientific">Halanaerobium saccharolyticum subsp. saccharolyticum DSM 6643</name>
    <dbReference type="NCBI Taxonomy" id="1293054"/>
    <lineage>
        <taxon>Bacteria</taxon>
        <taxon>Bacillati</taxon>
        <taxon>Bacillota</taxon>
        <taxon>Clostridia</taxon>
        <taxon>Halanaerobiales</taxon>
        <taxon>Halanaerobiaceae</taxon>
        <taxon>Halanaerobium</taxon>
    </lineage>
</organism>
<reference evidence="2" key="1">
    <citation type="journal article" date="2013" name="Genome Announc.">
        <title>Genome Sequence of Halanaerobium saccharolyticum subsp. saccharolyticum Strain DSM 6643T, a Halophilic Hydrogen-Producing Bacterium.</title>
        <authorList>
            <person name="Kivisto A."/>
            <person name="Larjo A."/>
            <person name="Ciranna A."/>
            <person name="Santala V."/>
            <person name="Roos C."/>
            <person name="Karp M."/>
        </authorList>
    </citation>
    <scope>NUCLEOTIDE SEQUENCE [LARGE SCALE GENOMIC DNA]</scope>
    <source>
        <strain evidence="2">DSM 6643</strain>
    </source>
</reference>
<dbReference type="eggNOG" id="COG1653">
    <property type="taxonomic scope" value="Bacteria"/>
</dbReference>
<evidence type="ECO:0000313" key="2">
    <source>
        <dbReference type="Proteomes" id="UP000012063"/>
    </source>
</evidence>
<sequence>MLKINNKLLIITFVFLLTFTFTLTNTGVAQEYDGVEIDALVTPWSDIPQEMLDEFNKETGITVNVQTMAWDDIHDKIVTSSVAGMAPADVTEFDWSWVGQFGAAGWYEPLDKYFSEEFFEDISTSSIFKYNGKTLGIPYFNDFRVTYINTNHFKEAGIENYMNSSEELIEQAIKIKEETDIEYPLAIPLSATEGSATPWYLMTKALGGELFDKNWNPLFGDENSAGYQAMKLLINSLQKHKIVDPASTQYKDVDIIEAFKSGETSIDLAGWAGNMAVYSDESESSVAEDVKMIPVPGKKNDSTTFGLVEGYGIPKASDNKEAAAKFIQFLNRPDNAKRLYKELGLFPNSKKVINELNNEGELPAGETILNVMKTIEPLFPQGTPPWYPEFSTIVATTINQMAKDSISLEEGMNKLVEESHKLTD</sequence>
<accession>M5EHE2</accession>
<dbReference type="InterPro" id="IPR050490">
    <property type="entry name" value="Bact_solute-bd_prot1"/>
</dbReference>
<dbReference type="Proteomes" id="UP000012063">
    <property type="component" value="Unassembled WGS sequence"/>
</dbReference>
<comment type="caution">
    <text evidence="1">The sequence shown here is derived from an EMBL/GenBank/DDBJ whole genome shotgun (WGS) entry which is preliminary data.</text>
</comment>